<dbReference type="EMBL" id="LGRX02009838">
    <property type="protein sequence ID" value="KAK3271331.1"/>
    <property type="molecule type" value="Genomic_DNA"/>
</dbReference>
<protein>
    <submittedName>
        <fullName evidence="1">Uncharacterized protein</fullName>
    </submittedName>
</protein>
<organism evidence="1 2">
    <name type="scientific">Cymbomonas tetramitiformis</name>
    <dbReference type="NCBI Taxonomy" id="36881"/>
    <lineage>
        <taxon>Eukaryota</taxon>
        <taxon>Viridiplantae</taxon>
        <taxon>Chlorophyta</taxon>
        <taxon>Pyramimonadophyceae</taxon>
        <taxon>Pyramimonadales</taxon>
        <taxon>Pyramimonadaceae</taxon>
        <taxon>Cymbomonas</taxon>
    </lineage>
</organism>
<dbReference type="AlphaFoldDB" id="A0AAE0G4B1"/>
<reference evidence="1 2" key="1">
    <citation type="journal article" date="2015" name="Genome Biol. Evol.">
        <title>Comparative Genomics of a Bacterivorous Green Alga Reveals Evolutionary Causalities and Consequences of Phago-Mixotrophic Mode of Nutrition.</title>
        <authorList>
            <person name="Burns J.A."/>
            <person name="Paasch A."/>
            <person name="Narechania A."/>
            <person name="Kim E."/>
        </authorList>
    </citation>
    <scope>NUCLEOTIDE SEQUENCE [LARGE SCALE GENOMIC DNA]</scope>
    <source>
        <strain evidence="1 2">PLY_AMNH</strain>
    </source>
</reference>
<proteinExistence type="predicted"/>
<comment type="caution">
    <text evidence="1">The sequence shown here is derived from an EMBL/GenBank/DDBJ whole genome shotgun (WGS) entry which is preliminary data.</text>
</comment>
<name>A0AAE0G4B1_9CHLO</name>
<evidence type="ECO:0000313" key="2">
    <source>
        <dbReference type="Proteomes" id="UP001190700"/>
    </source>
</evidence>
<accession>A0AAE0G4B1</accession>
<keyword evidence="2" id="KW-1185">Reference proteome</keyword>
<evidence type="ECO:0000313" key="1">
    <source>
        <dbReference type="EMBL" id="KAK3271331.1"/>
    </source>
</evidence>
<gene>
    <name evidence="1" type="ORF">CYMTET_20312</name>
</gene>
<dbReference type="Proteomes" id="UP001190700">
    <property type="component" value="Unassembled WGS sequence"/>
</dbReference>
<sequence length="190" mass="21864">MELKETYPVDADFNAIVVLPDGVFEYADGIFDFCFPTRNILENAKRARDDVTENIKRLHKCRSREQFQHLGKLVIHRLRTKFKEEQVVTLIENEYLSVPYDCWYVTASGVVCCSPSSQPIEAYWKVVEATKLYKLRARLDNMMHEQLPNWLYLDATTGLCEPISSYNGGVVPAEIIAAAHEKLNAKAYKR</sequence>